<organism evidence="1 2">
    <name type="scientific">Prorocentrum cordatum</name>
    <dbReference type="NCBI Taxonomy" id="2364126"/>
    <lineage>
        <taxon>Eukaryota</taxon>
        <taxon>Sar</taxon>
        <taxon>Alveolata</taxon>
        <taxon>Dinophyceae</taxon>
        <taxon>Prorocentrales</taxon>
        <taxon>Prorocentraceae</taxon>
        <taxon>Prorocentrum</taxon>
    </lineage>
</organism>
<gene>
    <name evidence="1" type="ORF">PCOR1329_LOCUS54036</name>
</gene>
<evidence type="ECO:0000313" key="2">
    <source>
        <dbReference type="Proteomes" id="UP001189429"/>
    </source>
</evidence>
<proteinExistence type="predicted"/>
<comment type="caution">
    <text evidence="1">The sequence shown here is derived from an EMBL/GenBank/DDBJ whole genome shotgun (WGS) entry which is preliminary data.</text>
</comment>
<feature type="non-terminal residue" evidence="1">
    <location>
        <position position="1"/>
    </location>
</feature>
<dbReference type="EMBL" id="CAUYUJ010016599">
    <property type="protein sequence ID" value="CAK0867002.1"/>
    <property type="molecule type" value="Genomic_DNA"/>
</dbReference>
<protein>
    <submittedName>
        <fullName evidence="1">Uncharacterized protein</fullName>
    </submittedName>
</protein>
<keyword evidence="2" id="KW-1185">Reference proteome</keyword>
<sequence>GPMFEPPMSADEGARWFVFKVDASLDWRAALDGGRLKLGADGPELLRAGEVEDGGTLVAAADAAVWPQMVPLRPREGGGHKLRAAGGGPPQVVRIFKHQGRSR</sequence>
<reference evidence="1" key="1">
    <citation type="submission" date="2023-10" db="EMBL/GenBank/DDBJ databases">
        <authorList>
            <person name="Chen Y."/>
            <person name="Shah S."/>
            <person name="Dougan E. K."/>
            <person name="Thang M."/>
            <person name="Chan C."/>
        </authorList>
    </citation>
    <scope>NUCLEOTIDE SEQUENCE [LARGE SCALE GENOMIC DNA]</scope>
</reference>
<accession>A0ABN9V306</accession>
<dbReference type="Proteomes" id="UP001189429">
    <property type="component" value="Unassembled WGS sequence"/>
</dbReference>
<name>A0ABN9V306_9DINO</name>
<evidence type="ECO:0000313" key="1">
    <source>
        <dbReference type="EMBL" id="CAK0867002.1"/>
    </source>
</evidence>